<dbReference type="Proteomes" id="UP001163115">
    <property type="component" value="Chromosome"/>
</dbReference>
<dbReference type="EMBL" id="CP113524">
    <property type="protein sequence ID" value="WAJ23991.1"/>
    <property type="molecule type" value="Genomic_DNA"/>
</dbReference>
<proteinExistence type="predicted"/>
<dbReference type="PIRSF" id="PIRSF020269">
    <property type="entry name" value="DUF1121"/>
    <property type="match status" value="1"/>
</dbReference>
<feature type="domain" description="LUD" evidence="1">
    <location>
        <begin position="16"/>
        <end position="209"/>
    </location>
</feature>
<dbReference type="PANTHER" id="PTHR36179:SF2">
    <property type="entry name" value="LUD DOMAIN-CONTAINING PROTEIN"/>
    <property type="match status" value="1"/>
</dbReference>
<organism evidence="2 3">
    <name type="scientific">Lacrimispora xylanolytica</name>
    <dbReference type="NCBI Taxonomy" id="29375"/>
    <lineage>
        <taxon>Bacteria</taxon>
        <taxon>Bacillati</taxon>
        <taxon>Bacillota</taxon>
        <taxon>Clostridia</taxon>
        <taxon>Lachnospirales</taxon>
        <taxon>Lachnospiraceae</taxon>
        <taxon>Lacrimispora</taxon>
    </lineage>
</organism>
<reference evidence="2" key="1">
    <citation type="submission" date="2022-11" db="EMBL/GenBank/DDBJ databases">
        <title>Lacrimispora xylanolytica sy1, complete genome.</title>
        <authorList>
            <person name="Choi S."/>
        </authorList>
    </citation>
    <scope>NUCLEOTIDE SEQUENCE</scope>
    <source>
        <strain evidence="2">Sy1</strain>
    </source>
</reference>
<evidence type="ECO:0000313" key="3">
    <source>
        <dbReference type="Proteomes" id="UP001163115"/>
    </source>
</evidence>
<evidence type="ECO:0000313" key="2">
    <source>
        <dbReference type="EMBL" id="WAJ23991.1"/>
    </source>
</evidence>
<sequence>MNGNTTKDNQDNPELKAAMESLKKHRIGAYFAADKEELFTLLNTFIPDHTTVGCGDSVTLEELGVLDELRRRDLVFLDKYEPSLTKEKKRELYRKNFLADTFITGTNAVTMDGKLFNIDGNGSRVAPMLYGPDQVLVVVGTNKLVKDTEEAIKRTRQIAATLDAKRLNKGTPCTVLDRCIDCSHKNRICNDFVLIAGQFTEERIKVIFVEGEYGY</sequence>
<protein>
    <submittedName>
        <fullName evidence="2">Lactate utilization protein</fullName>
    </submittedName>
</protein>
<evidence type="ECO:0000259" key="1">
    <source>
        <dbReference type="Pfam" id="PF02589"/>
    </source>
</evidence>
<keyword evidence="3" id="KW-1185">Reference proteome</keyword>
<name>A0ABY7AEQ1_9FIRM</name>
<gene>
    <name evidence="2" type="ORF">OW255_00220</name>
</gene>
<dbReference type="InterPro" id="IPR009501">
    <property type="entry name" value="UCP020269"/>
</dbReference>
<dbReference type="InterPro" id="IPR003741">
    <property type="entry name" value="LUD_dom"/>
</dbReference>
<dbReference type="PANTHER" id="PTHR36179">
    <property type="entry name" value="LUD_DOM DOMAIN-CONTAINING PROTEIN"/>
    <property type="match status" value="1"/>
</dbReference>
<accession>A0ABY7AEQ1</accession>
<dbReference type="Pfam" id="PF02589">
    <property type="entry name" value="LUD_dom"/>
    <property type="match status" value="1"/>
</dbReference>
<dbReference type="RefSeq" id="WP_268115234.1">
    <property type="nucleotide sequence ID" value="NZ_CP113524.1"/>
</dbReference>